<accession>A0A3N1LH18</accession>
<dbReference type="OrthoDB" id="5522043at2"/>
<dbReference type="EMBL" id="RJKX01000014">
    <property type="protein sequence ID" value="ROP90807.1"/>
    <property type="molecule type" value="Genomic_DNA"/>
</dbReference>
<dbReference type="PANTHER" id="PTHR13078">
    <property type="entry name" value="PEROXISOMAL MULTIFUNCTIONAL ENZYME TYPE 2-RELATED"/>
    <property type="match status" value="1"/>
</dbReference>
<evidence type="ECO:0000313" key="4">
    <source>
        <dbReference type="Proteomes" id="UP000278222"/>
    </source>
</evidence>
<reference evidence="3 4" key="1">
    <citation type="submission" date="2018-11" db="EMBL/GenBank/DDBJ databases">
        <title>Genomic Encyclopedia of Type Strains, Phase IV (KMG-IV): sequencing the most valuable type-strain genomes for metagenomic binning, comparative biology and taxonomic classification.</title>
        <authorList>
            <person name="Goeker M."/>
        </authorList>
    </citation>
    <scope>NUCLEOTIDE SEQUENCE [LARGE SCALE GENOMIC DNA]</scope>
    <source>
        <strain evidence="3 4">DSM 5900</strain>
    </source>
</reference>
<dbReference type="InterPro" id="IPR054357">
    <property type="entry name" value="MFE-2_N"/>
</dbReference>
<protein>
    <submittedName>
        <fullName evidence="3">Acyl dehydratase</fullName>
    </submittedName>
</protein>
<dbReference type="GO" id="GO:0004300">
    <property type="term" value="F:enoyl-CoA hydratase activity"/>
    <property type="evidence" value="ECO:0007669"/>
    <property type="project" value="TreeGrafter"/>
</dbReference>
<evidence type="ECO:0000259" key="1">
    <source>
        <dbReference type="Pfam" id="PF01575"/>
    </source>
</evidence>
<feature type="domain" description="Peroxisomal multifunctional enzyme type 2-like N-terminal" evidence="2">
    <location>
        <begin position="19"/>
        <end position="145"/>
    </location>
</feature>
<dbReference type="InterPro" id="IPR029069">
    <property type="entry name" value="HotDog_dom_sf"/>
</dbReference>
<dbReference type="Pfam" id="PF22622">
    <property type="entry name" value="MFE-2_hydrat-2_N"/>
    <property type="match status" value="1"/>
</dbReference>
<comment type="caution">
    <text evidence="3">The sequence shown here is derived from an EMBL/GenBank/DDBJ whole genome shotgun (WGS) entry which is preliminary data.</text>
</comment>
<organism evidence="3 4">
    <name type="scientific">Stella humosa</name>
    <dbReference type="NCBI Taxonomy" id="94"/>
    <lineage>
        <taxon>Bacteria</taxon>
        <taxon>Pseudomonadati</taxon>
        <taxon>Pseudomonadota</taxon>
        <taxon>Alphaproteobacteria</taxon>
        <taxon>Rhodospirillales</taxon>
        <taxon>Stellaceae</taxon>
        <taxon>Stella</taxon>
    </lineage>
</organism>
<dbReference type="AlphaFoldDB" id="A0A3N1LH18"/>
<dbReference type="PANTHER" id="PTHR13078:SF56">
    <property type="entry name" value="PEROXISOMAL MULTIFUNCTIONAL ENZYME TYPE 2"/>
    <property type="match status" value="1"/>
</dbReference>
<proteinExistence type="predicted"/>
<dbReference type="GO" id="GO:0044594">
    <property type="term" value="F:17-beta-hydroxysteroid dehydrogenase (NAD+) activity"/>
    <property type="evidence" value="ECO:0007669"/>
    <property type="project" value="TreeGrafter"/>
</dbReference>
<feature type="domain" description="MaoC-like" evidence="1">
    <location>
        <begin position="164"/>
        <end position="273"/>
    </location>
</feature>
<dbReference type="InterPro" id="IPR002539">
    <property type="entry name" value="MaoC-like_dom"/>
</dbReference>
<sequence length="285" mass="30952">MAIDYDRLMARPFPERRHSYTRQDSILYALGLGLGADPVDPAQLQFVYEDGLKAFPTMAVVLGYPGFWMREADTGIDWVRVVHGEQRLTLHAPVPPEGTVIGRTRISHLIDKGPGHGALVIQERTVTDAATGTLIATIDHTTFCRADGGFGGPKVEAPVPHRLPETAPDCHCDIATLPQAALIYRLAGDDNPLHADPAVARAAGYPQPILHGLATYGVAAQAVLKTFCGMDPARLRAFDLRFSAPVFPGETVRTEMWRAGDTVSFRARVLERDSVVLNNGRAIIA</sequence>
<keyword evidence="4" id="KW-1185">Reference proteome</keyword>
<dbReference type="GO" id="GO:0006635">
    <property type="term" value="P:fatty acid beta-oxidation"/>
    <property type="evidence" value="ECO:0007669"/>
    <property type="project" value="TreeGrafter"/>
</dbReference>
<dbReference type="SUPFAM" id="SSF54637">
    <property type="entry name" value="Thioesterase/thiol ester dehydrase-isomerase"/>
    <property type="match status" value="2"/>
</dbReference>
<evidence type="ECO:0000313" key="3">
    <source>
        <dbReference type="EMBL" id="ROP90807.1"/>
    </source>
</evidence>
<dbReference type="RefSeq" id="WP_123690205.1">
    <property type="nucleotide sequence ID" value="NZ_AP019700.1"/>
</dbReference>
<gene>
    <name evidence="3" type="ORF">EDC65_2666</name>
</gene>
<dbReference type="Pfam" id="PF01575">
    <property type="entry name" value="MaoC_dehydratas"/>
    <property type="match status" value="1"/>
</dbReference>
<dbReference type="GO" id="GO:0003857">
    <property type="term" value="F:(3S)-3-hydroxyacyl-CoA dehydrogenase (NAD+) activity"/>
    <property type="evidence" value="ECO:0007669"/>
    <property type="project" value="TreeGrafter"/>
</dbReference>
<evidence type="ECO:0000259" key="2">
    <source>
        <dbReference type="Pfam" id="PF22622"/>
    </source>
</evidence>
<dbReference type="CDD" id="cd03448">
    <property type="entry name" value="HDE_HSD"/>
    <property type="match status" value="1"/>
</dbReference>
<name>A0A3N1LH18_9PROT</name>
<dbReference type="Gene3D" id="3.10.129.10">
    <property type="entry name" value="Hotdog Thioesterase"/>
    <property type="match status" value="2"/>
</dbReference>
<dbReference type="Proteomes" id="UP000278222">
    <property type="component" value="Unassembled WGS sequence"/>
</dbReference>